<proteinExistence type="predicted"/>
<accession>A0ABP8TGM8</accession>
<gene>
    <name evidence="1" type="ORF">GCM10023195_17830</name>
</gene>
<name>A0ABP8TGM8_9ACTN</name>
<dbReference type="Proteomes" id="UP001500212">
    <property type="component" value="Unassembled WGS sequence"/>
</dbReference>
<keyword evidence="2" id="KW-1185">Reference proteome</keyword>
<comment type="caution">
    <text evidence="1">The sequence shown here is derived from an EMBL/GenBank/DDBJ whole genome shotgun (WGS) entry which is preliminary data.</text>
</comment>
<organism evidence="1 2">
    <name type="scientific">Actinoallomurus liliacearum</name>
    <dbReference type="NCBI Taxonomy" id="1080073"/>
    <lineage>
        <taxon>Bacteria</taxon>
        <taxon>Bacillati</taxon>
        <taxon>Actinomycetota</taxon>
        <taxon>Actinomycetes</taxon>
        <taxon>Streptosporangiales</taxon>
        <taxon>Thermomonosporaceae</taxon>
        <taxon>Actinoallomurus</taxon>
    </lineage>
</organism>
<protein>
    <submittedName>
        <fullName evidence="1">Uncharacterized protein</fullName>
    </submittedName>
</protein>
<sequence>MAGTRIGGSPRTITVPSALPVLSRAMRHQYAKGINRGASDYPLQTVFLAPSVPPAPVASQPNGEIGLKPVSLHVTTTPLTSNRRAQNGPIRPERFFCHHAGK</sequence>
<dbReference type="EMBL" id="BAABHJ010000005">
    <property type="protein sequence ID" value="GAA4605154.1"/>
    <property type="molecule type" value="Genomic_DNA"/>
</dbReference>
<evidence type="ECO:0000313" key="2">
    <source>
        <dbReference type="Proteomes" id="UP001500212"/>
    </source>
</evidence>
<reference evidence="2" key="1">
    <citation type="journal article" date="2019" name="Int. J. Syst. Evol. Microbiol.">
        <title>The Global Catalogue of Microorganisms (GCM) 10K type strain sequencing project: providing services to taxonomists for standard genome sequencing and annotation.</title>
        <authorList>
            <consortium name="The Broad Institute Genomics Platform"/>
            <consortium name="The Broad Institute Genome Sequencing Center for Infectious Disease"/>
            <person name="Wu L."/>
            <person name="Ma J."/>
        </authorList>
    </citation>
    <scope>NUCLEOTIDE SEQUENCE [LARGE SCALE GENOMIC DNA]</scope>
    <source>
        <strain evidence="2">JCM 17938</strain>
    </source>
</reference>
<evidence type="ECO:0000313" key="1">
    <source>
        <dbReference type="EMBL" id="GAA4605154.1"/>
    </source>
</evidence>